<dbReference type="OrthoDB" id="9800565at2"/>
<keyword evidence="4" id="KW-1185">Reference proteome</keyword>
<comment type="cofactor">
    <cofactor evidence="2">
        <name>a divalent metal cation</name>
        <dbReference type="ChEBI" id="CHEBI:60240"/>
    </cofactor>
</comment>
<reference evidence="4" key="2">
    <citation type="submission" date="2016-01" db="EMBL/GenBank/DDBJ databases">
        <title>Six Aerococcus type strain genome sequencing and assembly using PacBio and Illumina Hiseq.</title>
        <authorList>
            <person name="Carkaci D."/>
            <person name="Dargis R."/>
            <person name="Nielsen X.C."/>
            <person name="Skovgaard O."/>
            <person name="Fuursted K."/>
            <person name="Christensen J.J."/>
        </authorList>
    </citation>
    <scope>NUCLEOTIDE SEQUENCE [LARGE SCALE GENOMIC DNA]</scope>
    <source>
        <strain evidence="4">CCUG42038B</strain>
    </source>
</reference>
<dbReference type="InterPro" id="IPR024654">
    <property type="entry name" value="Calcineurin-like_PHP_lpxH"/>
</dbReference>
<dbReference type="RefSeq" id="WP_067977729.1">
    <property type="nucleotide sequence ID" value="NZ_CP014163.1"/>
</dbReference>
<dbReference type="AlphaFoldDB" id="A0A120IAR3"/>
<sequence>MKILLVSDNHGDQEILDQLASRYHDQVDLMLHLGDSEAKADNLIWSLMDTVKGNMDFESMPTILNYQLTEHCQLTITHGHLYNVNRHLDDLLALAKIEGSQIVAYGHTHIMDYQEINGITVVNPGSISRPRGSYPMGSFAILELAGDQVKGVTFYNRDFEVIVEK</sequence>
<dbReference type="Pfam" id="PF12850">
    <property type="entry name" value="Metallophos_2"/>
    <property type="match status" value="1"/>
</dbReference>
<dbReference type="NCBIfam" id="TIGR00040">
    <property type="entry name" value="yfcE"/>
    <property type="match status" value="1"/>
</dbReference>
<dbReference type="InterPro" id="IPR029052">
    <property type="entry name" value="Metallo-depent_PP-like"/>
</dbReference>
<organism evidence="3 4">
    <name type="scientific">Aerococcus urinaehominis</name>
    <dbReference type="NCBI Taxonomy" id="128944"/>
    <lineage>
        <taxon>Bacteria</taxon>
        <taxon>Bacillati</taxon>
        <taxon>Bacillota</taxon>
        <taxon>Bacilli</taxon>
        <taxon>Lactobacillales</taxon>
        <taxon>Aerococcaceae</taxon>
        <taxon>Aerococcus</taxon>
    </lineage>
</organism>
<evidence type="ECO:0000313" key="3">
    <source>
        <dbReference type="EMBL" id="AMB98889.1"/>
    </source>
</evidence>
<protein>
    <recommendedName>
        <fullName evidence="2">Phosphoesterase</fullName>
        <ecNumber evidence="2">3.1.4.-</ecNumber>
    </recommendedName>
</protein>
<dbReference type="GO" id="GO:0016787">
    <property type="term" value="F:hydrolase activity"/>
    <property type="evidence" value="ECO:0007669"/>
    <property type="project" value="UniProtKB-UniRule"/>
</dbReference>
<reference evidence="3 4" key="1">
    <citation type="journal article" date="2016" name="Genome Announc.">
        <title>Complete Genome Sequences of Aerococcus christensenii CCUG 28831T, Aerococcus sanguinicola CCUG 43001T, Aerococcus urinae CCUG 36881T, Aerococcus urinaeequi CCUG 28094T, Aerococcus urinaehominis CCUG 42038 BT, and Aerococcus viridans CCUG 4311T.</title>
        <authorList>
            <person name="Carkaci D."/>
            <person name="Dargis R."/>
            <person name="Nielsen X.C."/>
            <person name="Skovgaard O."/>
            <person name="Fuursted K."/>
            <person name="Christensen J.J."/>
        </authorList>
    </citation>
    <scope>NUCLEOTIDE SEQUENCE [LARGE SCALE GENOMIC DNA]</scope>
    <source>
        <strain evidence="3 4">CCUG42038B</strain>
    </source>
</reference>
<dbReference type="Gene3D" id="3.60.21.10">
    <property type="match status" value="1"/>
</dbReference>
<comment type="similarity">
    <text evidence="1 2">Belongs to the metallophosphoesterase superfamily. YfcE family.</text>
</comment>
<evidence type="ECO:0000256" key="1">
    <source>
        <dbReference type="ARBA" id="ARBA00008950"/>
    </source>
</evidence>
<dbReference type="SUPFAM" id="SSF56300">
    <property type="entry name" value="Metallo-dependent phosphatases"/>
    <property type="match status" value="1"/>
</dbReference>
<dbReference type="Proteomes" id="UP000062260">
    <property type="component" value="Chromosome"/>
</dbReference>
<dbReference type="PANTHER" id="PTHR11124">
    <property type="entry name" value="VACUOLAR SORTING PROTEIN VPS29"/>
    <property type="match status" value="1"/>
</dbReference>
<dbReference type="InterPro" id="IPR000979">
    <property type="entry name" value="Phosphodiesterase_MJ0936/Vps29"/>
</dbReference>
<evidence type="ECO:0000313" key="4">
    <source>
        <dbReference type="Proteomes" id="UP000062260"/>
    </source>
</evidence>
<gene>
    <name evidence="3" type="ORF">AWM75_02280</name>
</gene>
<evidence type="ECO:0000256" key="2">
    <source>
        <dbReference type="RuleBase" id="RU362039"/>
    </source>
</evidence>
<dbReference type="STRING" id="128944.AWM75_02280"/>
<proteinExistence type="inferred from homology"/>
<dbReference type="EC" id="3.1.4.-" evidence="2"/>
<dbReference type="EMBL" id="CP014163">
    <property type="protein sequence ID" value="AMB98889.1"/>
    <property type="molecule type" value="Genomic_DNA"/>
</dbReference>
<keyword evidence="2" id="KW-0479">Metal-binding</keyword>
<dbReference type="KEGG" id="auh:AWM75_02280"/>
<name>A0A120IAR3_9LACT</name>
<dbReference type="GO" id="GO:0046872">
    <property type="term" value="F:metal ion binding"/>
    <property type="evidence" value="ECO:0007669"/>
    <property type="project" value="UniProtKB-KW"/>
</dbReference>
<accession>A0A120IAR3</accession>